<dbReference type="eggNOG" id="COG2373">
    <property type="taxonomic scope" value="Bacteria"/>
</dbReference>
<dbReference type="Proteomes" id="UP000002334">
    <property type="component" value="Chromosome"/>
</dbReference>
<name>C4K4S2_HAMD5</name>
<dbReference type="KEGG" id="hde:HDEF_0845"/>
<dbReference type="Gene3D" id="2.60.40.10">
    <property type="entry name" value="Immunoglobulins"/>
    <property type="match status" value="7"/>
</dbReference>
<feature type="region of interest" description="Disordered" evidence="1">
    <location>
        <begin position="2045"/>
        <end position="2156"/>
    </location>
</feature>
<dbReference type="InterPro" id="IPR044016">
    <property type="entry name" value="Big_13"/>
</dbReference>
<feature type="compositionally biased region" description="Polar residues" evidence="1">
    <location>
        <begin position="2095"/>
        <end position="2113"/>
    </location>
</feature>
<feature type="compositionally biased region" description="Polar residues" evidence="1">
    <location>
        <begin position="2136"/>
        <end position="2153"/>
    </location>
</feature>
<dbReference type="InterPro" id="IPR013783">
    <property type="entry name" value="Ig-like_fold"/>
</dbReference>
<evidence type="ECO:0000256" key="1">
    <source>
        <dbReference type="SAM" id="MobiDB-lite"/>
    </source>
</evidence>
<protein>
    <submittedName>
        <fullName evidence="3">Inner membrane protein</fullName>
    </submittedName>
</protein>
<evidence type="ECO:0000313" key="4">
    <source>
        <dbReference type="Proteomes" id="UP000002334"/>
    </source>
</evidence>
<reference evidence="3 4" key="1">
    <citation type="journal article" date="2009" name="Proc. Natl. Acad. Sci. U.S.A.">
        <title>Hamiltonella defensa, genome evolution of protective bacterial endosymbiont from pathogenic ancestors.</title>
        <authorList>
            <person name="Degnan P.H."/>
            <person name="Yu Y."/>
            <person name="Sisneros N."/>
            <person name="Wing R.A."/>
            <person name="Moran N.A."/>
        </authorList>
    </citation>
    <scope>NUCLEOTIDE SEQUENCE [LARGE SCALE GENOMIC DNA]</scope>
    <source>
        <strain evidence="4">5AT</strain>
    </source>
</reference>
<proteinExistence type="predicted"/>
<evidence type="ECO:0000259" key="2">
    <source>
        <dbReference type="Pfam" id="PF19077"/>
    </source>
</evidence>
<dbReference type="HOGENOM" id="CLU_230408_0_0_6"/>
<accession>C4K4S2</accession>
<organism evidence="3 4">
    <name type="scientific">Hamiltonella defensa subsp. Acyrthosiphon pisum (strain 5AT)</name>
    <dbReference type="NCBI Taxonomy" id="572265"/>
    <lineage>
        <taxon>Bacteria</taxon>
        <taxon>Pseudomonadati</taxon>
        <taxon>Pseudomonadota</taxon>
        <taxon>Gammaproteobacteria</taxon>
        <taxon>Enterobacterales</taxon>
        <taxon>Enterobacteriaceae</taxon>
        <taxon>aphid secondary symbionts</taxon>
        <taxon>Candidatus Williamhamiltonella</taxon>
    </lineage>
</organism>
<feature type="domain" description="Bacterial Ig-like" evidence="2">
    <location>
        <begin position="1073"/>
        <end position="1139"/>
    </location>
</feature>
<keyword evidence="4" id="KW-1185">Reference proteome</keyword>
<feature type="domain" description="Bacterial Ig-like" evidence="2">
    <location>
        <begin position="1263"/>
        <end position="1358"/>
    </location>
</feature>
<dbReference type="EMBL" id="CP001277">
    <property type="protein sequence ID" value="ACQ67565.1"/>
    <property type="molecule type" value="Genomic_DNA"/>
</dbReference>
<sequence>MTLLIKDTSIKSYETSVTFEGKTLDKLREPGYEYTSELGEKGKSKNYSLTVTTYVGEKNKESDTIDVLIDNQLTIPKIMLDPDTHHMVSGNRVSSKTPTFRLTDIDPDVREIKLTFSNESPSITFNPTKELSEELIKQGVSKKEGYYTYTPQKEWTNDTYTITLTVKDQATNEQSYAYDVIIDTSTVETPKIILQEDNSFNQKKNITKTKNPTFKLETIDKNAQNEIQISVFSVDPRSSSTELGSKKITIQDATQKGFDLSKLSNSGKGAVNITQDGKYQIEAVVTSTAGSKSAPGILDFTIDSADAPTPTIELVDNTGTNDKPVTNKTQPKLILKNIDSSRLDWDNPQLIKVTFLKKLGSNEDKKTQNFVQSQINIKESDDSTESEYELTWNKEDLTPGEYTVTAKVTYQAGQVGNGSLNNNHTMTIYTTPPTSTIQFLEELGKVDGQFKVSKSQMKFQIVPNEKDVPPGRGTTSVQVILKDLEGNQQKTQTAILNEEIWTADLSEPDQISKGGKYQVVAKVTDPHGNEGLSQPLSFELLDGLNPPVIKINAEDHTPYDQNEDPNIKITSKRTPQFTFDEIDDVVNKVTVSVSKSKEKNADPKTIKYTKIPEGKWKNDEDDQGYNSNQIPILFQEDGEYNMTLKAETTGGLEATSNILTLGVYVNVIRPSIAVEGKDEREVLSGTATPTFEIKNVDPHAREINITATLGKSEETAKKFQAVLNQDGSIKTKSDNGFFEQIESGYQFIPSKNLDEGKYNIVVSVINEARQPSSNSLPLGLIIDTSKPQQPSIVLSEASNTTHPDSLHEKWTSSRKPTFTIDLKDNNTDNPIEKVEVMVKGVGNKTYIAQKNNSTNQFVTDSPSQKGAFSLESNKKLTFTPDDEWAKGEYSLSVKTYNSLNKPGDVSETEVVNVNYDQPDQPKIELAYADQTGKTIDKSNTKITNNPNPSFAISNINLKQDNIDERAVTITITKDGESKITGAKVTHDTGQFSYKTSNFKDTYGDGEYNATVRVINKAGIPSDSQEFTFEIDTTEPDKPEINWNSEAFKTAKNSDELKAVAKKGQIVFLVTTSEEIDDPRYITAKINNTGSLSAKEKVKDSKNVWKLTSNDSLSSGKHNLYVEVTDKAGNKTSAQGEFMVLDALPAPKIDMAHNANAAGKDRKPYMINKVNMDQDDKRKLNIILDDNTLFSYVEMKAELISESSGSSSVLSIKKNNPDNNWTVEIPADQPDGKYTLKVTATDVLTMTKETEVDFEVDTTLTNIPVIELKNSGTKSSDSTDAQETTQTKPVFMIRDIPEDIYKINIQISGDNNDYEIKNLEGFKGDSKEWGGIKKDLEDDKEYFITVTFTDKAGNTSNNDNNLYNIKKIAPFVFKDPELILDPQTDSGTQGDFKTNHDKPVLLFKNTSDAKVTEGKLTLENKTANKSYTYPFKDFTPTGGPDSKEYKIDLIKNDSLTDKTAAFPAGEYRITVELTYDNNETYQKKTTLNDPLIINRHKPSAVSDVKYSFNETEGVKTIRIEGEKPKNTDVFIQFKGQSEINITKKGNTSVFDVEAFDTTQSWGQQKSFTLFVKDDIGNQSENTQVDIPLPPAITRYRALDENQLEVFVKKENLKQGDKIILKNQSNEKYEHTVTAVNLSNNSFQFTTNNAFTGKFTAYVIRAERHESEKIERTIPKTPTEVDYTFVGNGKFFSVKGKVKEGETLNTKLSGIDNTQKSHKAYKEEVVRTKVIEHNVNEMQFEVFSSNEEGGESQSIIKTINPVVLYWDYTSGHYFIRFSGWNPEDDQKLGAPYPQEPFKYSHELRVDAALIKYKTLPYKSSQNYRVIEFDDSFLYELCRYVNYDLFEDIRKRGAKDFFWKFNGFEPGALYNSMKFISLEEVLKFIKSDELWDPDGDIDKKNHLMRVLTTQWNIRPVNVSTEISSGKTIIKGQINKRIEGEIFLLDGNSNPIIQTYSTTYSDEAGKINFETKLDGVIQDRSNMYLYFKTKDTSNSIISFWVNIQPGAETNHDNREKTMFENLYKKAERILETGEHHDTVFSDIHFDEEMDESPKTEEHQSNPEKTNQPTESSPEESTTEEPSERSKRSTSLTEQEENPVDTQTQAQQVNPTQPQKQDIPSELLEEPKTAAPKNPGELLNPITSEENTTADTTPSFTLNAPKDAPDAVKALVTLDNRPEYELELIDNQGVFTVEMPLAEGPHELKVKFIEPDGDWIRLDKTFTIDASSERILSSLETPDKYQIDLSTGSKTIPSKENADILMMTPVLHLPEHEEESTYYS</sequence>
<dbReference type="Gene3D" id="6.20.50.90">
    <property type="match status" value="1"/>
</dbReference>
<gene>
    <name evidence="3" type="ordered locus">HDEF_0845</name>
</gene>
<dbReference type="Pfam" id="PF19077">
    <property type="entry name" value="Big_13"/>
    <property type="match status" value="4"/>
</dbReference>
<feature type="domain" description="Bacterial Ig-like" evidence="2">
    <location>
        <begin position="919"/>
        <end position="1032"/>
    </location>
</feature>
<dbReference type="STRING" id="572265.HDEF_0845"/>
<feature type="compositionally biased region" description="Basic and acidic residues" evidence="1">
    <location>
        <begin position="2045"/>
        <end position="2057"/>
    </location>
</feature>
<feature type="domain" description="Bacterial Ig-like" evidence="2">
    <location>
        <begin position="81"/>
        <end position="184"/>
    </location>
</feature>
<evidence type="ECO:0000313" key="3">
    <source>
        <dbReference type="EMBL" id="ACQ67565.1"/>
    </source>
</evidence>